<comment type="caution">
    <text evidence="6">The sequence shown here is derived from an EMBL/GenBank/DDBJ whole genome shotgun (WGS) entry which is preliminary data.</text>
</comment>
<accession>D3BRE1</accession>
<dbReference type="Gene3D" id="2.90.10.10">
    <property type="entry name" value="Bulb-type lectin domain"/>
    <property type="match status" value="1"/>
</dbReference>
<dbReference type="InterPro" id="IPR014756">
    <property type="entry name" value="Ig_E-set"/>
</dbReference>
<dbReference type="InterPro" id="IPR013783">
    <property type="entry name" value="Ig-like_fold"/>
</dbReference>
<evidence type="ECO:0000313" key="7">
    <source>
        <dbReference type="Proteomes" id="UP000001396"/>
    </source>
</evidence>
<dbReference type="Proteomes" id="UP000001396">
    <property type="component" value="Unassembled WGS sequence"/>
</dbReference>
<dbReference type="PANTHER" id="PTHR10858:SF25">
    <property type="entry name" value="DEOXYRIBONUCLEASE II FAMILY PROTEIN"/>
    <property type="match status" value="1"/>
</dbReference>
<feature type="domain" description="IPT/TIG" evidence="5">
    <location>
        <begin position="2180"/>
        <end position="2253"/>
    </location>
</feature>
<dbReference type="GO" id="GO:0004531">
    <property type="term" value="F:deoxyribonuclease II activity"/>
    <property type="evidence" value="ECO:0007669"/>
    <property type="project" value="InterPro"/>
</dbReference>
<protein>
    <recommendedName>
        <fullName evidence="5">IPT/TIG domain-containing protein</fullName>
    </recommendedName>
</protein>
<keyword evidence="2" id="KW-0378">Hydrolase</keyword>
<name>D3BRE1_HETP5</name>
<feature type="chain" id="PRO_5003042454" description="IPT/TIG domain-containing protein" evidence="4">
    <location>
        <begin position="19"/>
        <end position="3488"/>
    </location>
</feature>
<dbReference type="InterPro" id="IPR002909">
    <property type="entry name" value="IPT_dom"/>
</dbReference>
<dbReference type="SUPFAM" id="SSF51110">
    <property type="entry name" value="alpha-D-mannose-specific plant lectins"/>
    <property type="match status" value="1"/>
</dbReference>
<dbReference type="InParanoid" id="D3BRE1"/>
<dbReference type="RefSeq" id="XP_020428107.1">
    <property type="nucleotide sequence ID" value="XM_020581320.1"/>
</dbReference>
<keyword evidence="4" id="KW-0732">Signal</keyword>
<organism evidence="6 7">
    <name type="scientific">Heterostelium pallidum (strain ATCC 26659 / Pp 5 / PN500)</name>
    <name type="common">Cellular slime mold</name>
    <name type="synonym">Polysphondylium pallidum</name>
    <dbReference type="NCBI Taxonomy" id="670386"/>
    <lineage>
        <taxon>Eukaryota</taxon>
        <taxon>Amoebozoa</taxon>
        <taxon>Evosea</taxon>
        <taxon>Eumycetozoa</taxon>
        <taxon>Dictyostelia</taxon>
        <taxon>Acytosteliales</taxon>
        <taxon>Acytosteliaceae</taxon>
        <taxon>Heterostelium</taxon>
    </lineage>
</organism>
<reference evidence="6 7" key="1">
    <citation type="journal article" date="2011" name="Genome Res.">
        <title>Phylogeny-wide analysis of social amoeba genomes highlights ancient origins for complex intercellular communication.</title>
        <authorList>
            <person name="Heidel A.J."/>
            <person name="Lawal H.M."/>
            <person name="Felder M."/>
            <person name="Schilde C."/>
            <person name="Helps N.R."/>
            <person name="Tunggal B."/>
            <person name="Rivero F."/>
            <person name="John U."/>
            <person name="Schleicher M."/>
            <person name="Eichinger L."/>
            <person name="Platzer M."/>
            <person name="Noegel A.A."/>
            <person name="Schaap P."/>
            <person name="Gloeckner G."/>
        </authorList>
    </citation>
    <scope>NUCLEOTIDE SEQUENCE [LARGE SCALE GENOMIC DNA]</scope>
    <source>
        <strain evidence="7">ATCC 26659 / Pp 5 / PN500</strain>
    </source>
</reference>
<dbReference type="PANTHER" id="PTHR10858">
    <property type="entry name" value="DEOXYRIBONUCLEASE II"/>
    <property type="match status" value="1"/>
</dbReference>
<evidence type="ECO:0000256" key="4">
    <source>
        <dbReference type="SAM" id="SignalP"/>
    </source>
</evidence>
<dbReference type="GeneID" id="31366019"/>
<feature type="region of interest" description="Disordered" evidence="3">
    <location>
        <begin position="1667"/>
        <end position="1687"/>
    </location>
</feature>
<dbReference type="EMBL" id="ADBJ01000050">
    <property type="protein sequence ID" value="EFA75973.1"/>
    <property type="molecule type" value="Genomic_DNA"/>
</dbReference>
<dbReference type="InterPro" id="IPR036426">
    <property type="entry name" value="Bulb-type_lectin_dom_sf"/>
</dbReference>
<dbReference type="Pfam" id="PF01833">
    <property type="entry name" value="TIG"/>
    <property type="match status" value="2"/>
</dbReference>
<evidence type="ECO:0000313" key="6">
    <source>
        <dbReference type="EMBL" id="EFA75973.1"/>
    </source>
</evidence>
<proteinExistence type="inferred from homology"/>
<comment type="similarity">
    <text evidence="1">Belongs to the DNase II family.</text>
</comment>
<feature type="domain" description="IPT/TIG" evidence="5">
    <location>
        <begin position="2088"/>
        <end position="2150"/>
    </location>
</feature>
<dbReference type="SUPFAM" id="SSF81296">
    <property type="entry name" value="E set domains"/>
    <property type="match status" value="1"/>
</dbReference>
<dbReference type="CDD" id="cd00603">
    <property type="entry name" value="IPT_PCSR"/>
    <property type="match status" value="1"/>
</dbReference>
<keyword evidence="7" id="KW-1185">Reference proteome</keyword>
<evidence type="ECO:0000256" key="1">
    <source>
        <dbReference type="ARBA" id="ARBA00007527"/>
    </source>
</evidence>
<sequence>MKEIIILLFLSFIVVVWTTDPVKFEFDNEIYQDGFRVSIRLPDGYAFDKDKFKVTAEDGTNVKPCTFVERVGTNVVVYKISNLRVEFDIDDDDGSSDSSDGSDGSDVVIMSFMKSTRPLKRDPSIIYDDLVILEGTKTFKFKGYSLHFPNYAPKITLVRIPQGVPVVKFECLITAVISKDEIECTTTQVVPFGSYFFNFEYADSHNRNFPFTITALPKIIPTTELSLNSHLSYDAIIIKTDSLISRLKPDQVEVNFINEDQSKTVKCTVKELSKDDNQIKCSLDVPTNFPSGIVNAYINVLGKTITGSQKYNFFVPSFSSMGLDISGPMTGDVKFVIEGEHIDPSGSVFFGTSDIKLKCQYKAAVPPSTLDQYECLSLLYFPDATNPPVWEYKINTKMYGRDYPTEYTYIFNYPKFDLTPTQSIKIIKTGHSISTLKGKNLEIINKITLNDIALNTNDFQIVDNTLSIEIVSTALVGDQTIKFFVEKSLTSNDGTVVVHSYQVKPDIEMKLLAPTIKAKDDNTLSFYFLDDAASKSIIFDLTDFPEKQDYLIKIGTYNLNCAPETTSAPTPIKCSGIQDLSLSNLPTEFPISIVFDPNSAKPGFIKTIDSTLKFKYTGLVFDVQSLLANAIQSTYGGYFRMLNGVELNRIESLSIGDAALPFDHVLTIKRDGIANDLYVTGRVLNYDTATQRMRMLIDKQTVNYSPDLFSVSFVGVYSGHTANTVTMFEVDPLTHEELITDYDVDGIYVGHADSICTIVVEGEFDYNTFTLTIGTEEYEIDKAKRVKPVYSITSSTLGLNPTTNTFPPSPPREFIEIEVIGVTFTNNEITFPSEHSFTVSADLENIKESGCLLINPTAPLKQSMICSLPEPKTTDLDARALRYTVGGRTITNQILQFRVPRIINATPLFGSKYNDDRLTISYTKGDSTAVQIRLVKLSGVTIALTCDPETALGNNQFQKSCTKPAGHASGKYLIQVFDPTLSVYSLERIYFNNYGISCLGQADGPINQYNNKPVSWWFTYKLQHTAKNFNKDTTNSYLYTDESMDSMIMRDHLTPEGDYVKNPDKNYNIDLNQKLSPLAATFKQLSTTNSYYYVWNDQTGPRTQTGGREPIDNAYLFAHSKGFVIYDIEDGVAKGIHVTHTNPLFPTKKTDFYEHFTQTGVNLYKWLGKADPGQNFFCYNFEDLSDVIDTMVKNKVYMSNHQNGQRIPANTVMCRGNIPCVDLYRITNVPTFNTRSQFYTTQCTNRIQAIYDQRRADIATNRNANFMQRLQANTLTDIEIEKLNYDFPIQRYQNLQDHCYWMIEHRIKGLQKPLVSKVIKSFAKTNIEIPALEKNILSTRGRHNYKFINPLLPWELVQKPGTPQFDGVDIYEVIASVYYKRKFFVATYHKLTSELLVRRDALGTPVTPANDWPNLSFSGYKQDHSKFMIDMFPYDVPNPTICFGESNRHALQPHRGGGCTCFEDEKLSREMHSFIRSYSVKIAGTDESEKYKLRSRVISHLVDQIIRINVPNFVGQVQLLVKKGNGHHFIPEIPLQTLTITAATPTHDITRQIRIVRTTSPYTTDAQNTNEEEVSQLKPYVSSYLWTPTTPLQSRSLKTYCEPTHLTVEYKALDVTGATITSINTLHTCTNDRTAQISNEVRQCLDQKAEASIITYTRANAVFVDNQPTQLNGNSDARRSNPQANTREYDLTGTTNIEFRTIAFTKKFQTAMGDTSRYNIIIDPTLSTASQYRYPYIYSQTSNIPDDLVLVYYLLTQRLMSVTRYPTISDNNDQLGNAVLLVASKFIHMRIITPTNIATPPLPTPDLLGITFTIPIKSKNTINTLPDVNDNEFTKVTYLFWKLMSQSTNPLTYAQLFSDLTTFQLTSAVDVYDKFKIRIVPADPAIENLFRPATKNNNNNNGGSNSRSFKLQSQIKHASSSLLVSLLQSNHFKSNEIFELDTLETEQLTESLDMWLENRMISTLLGSSRSNEVKYLQERFRFFLTNEICPQYSPTSITHYEICRPMSIVGFTNIIKHTQLSTKSIKYSFGELEYYYSAYPSTFQSIFLDKTTFDGILIATINSKLCDIKLVKQTELSNIESIDICRIPIINNIIPTSNSIITISGTHFDSSTQVTISNGYRCISKQLLNSTNMLCELPKLNDINNIIKVDNSINDHSFYVTNKCPIINEVDVGTTNKLLSVSGGDIVEIKGMFFGSSFSDIQAFIGHQECFIIKIQESSITCITPSYTGQNIPIGIQLRNCPFVQSMDNNQRVSYESPVILSVIPSDPLLTFPGDSILINGKSYGTIENTKLFLFDKEYPFELISSEVLRITIPDDMLIPTKQIPLKVKVGNSIATSSFSLSRGYFIPTTSPMIVPTKGWYVIFDGDSFGISSSELDNIKLSNGVKLIGCHRYQFFIECLVPPGIGADYSVSATINSINIVSPLKYISYEVPTIGNYLNSGNSFTIYGKNFVPKGVAPATSNIYFSNNQIDWKPCLSPVFTDESTINCNEMPALGTNQIYAYVDIGNQKSNTIMAKVTFVHGYVYLDKNFNNVRDSSEQVFTNCKVTLSVNSVAKYVASCDSNGYYSFASLDAPATYEITTTINSATKYFVVVSSHFFDILKDQIIQRDISVIEDTGYNCFATLTTFQSLTMVLPYGEYDLLSYEMCQSPPSTCKFQVSSITTNGNDCAATLTGTKLSISYSSIVSLNLKLDNLVPPNYNTAVYYDSLAFAEIKFTYLQKDYLFKQYNRNGQILFKLPVGITGVINIQTPNQNTWPIINNFDVLSPATKTLPMYSGIFPTVNFYEKPNKLGSSLTLPVGYYTQGDLTHIGWSKIVQSLVVPEKCVLNTNLIFNPGYSSVNIQLTKFDLSYQTMFDRISFAGGYHNILNKYPNPSLIKYYIGSENLKCTQTQCYFKSDIGTKTLTIKYNDAQISKTYSIQYTSPYGDEGQYPTLDSQSATKNVLKLNEKLQIQSGSSITSQISLTSSGLTISSMGTTLFSVSSSLYVSSSCNGEDRLFIQPDGNLCINNVISDKSCPRWCLSSHHSRARYLKLIPYGVVLQNANGQIVWFKYHSSYINNLAGTEFKKNFVNPLVYAPIVLDNTGSNNVLYSWQSEYLPSVLTNGVHYLIMDKNQCQLKIYDNIQITGTPIYTSDYNNIPNVPTTNCKLVFGTDGNLCAQTLSGQVSWCTYSHKLDGRYFGLAPAFTTTQIGFYVLNSKGRMVYGRFTSLQERSNLKMIPGSFIVANNQEYYPETEDRIINEGGVLTNGKSYIRLESNGQLAVYDSNPYNAVIPQPIVLWRSDLPAVAPTRPFYAQLESTGIVVVGANVRYLAGKLNVASATAFQMNWMGSTRSDDWGFSFIKDTKIIDGYLSKPGVWGNYQQIENNPLKNFANAYFGFNWNDQTGIIEAKDYKTGEVLWSNPTNNIPQKLCGRYYADFGIYFTPAMPHLCVYVSMVDSSCKFGSYWCQKFPLTTYYIQAPSGVPEFIATNIDGRITWTANSIKYLQLTK</sequence>
<evidence type="ECO:0000256" key="3">
    <source>
        <dbReference type="SAM" id="MobiDB-lite"/>
    </source>
</evidence>
<dbReference type="Gene3D" id="2.60.40.10">
    <property type="entry name" value="Immunoglobulins"/>
    <property type="match status" value="2"/>
</dbReference>
<gene>
    <name evidence="6" type="ORF">PPL_10550</name>
</gene>
<dbReference type="Pfam" id="PF03265">
    <property type="entry name" value="DNase_II"/>
    <property type="match status" value="2"/>
</dbReference>
<dbReference type="InterPro" id="IPR004947">
    <property type="entry name" value="DNase_II"/>
</dbReference>
<evidence type="ECO:0000256" key="2">
    <source>
        <dbReference type="ARBA" id="ARBA00022801"/>
    </source>
</evidence>
<feature type="signal peptide" evidence="4">
    <location>
        <begin position="1"/>
        <end position="18"/>
    </location>
</feature>
<dbReference type="SUPFAM" id="SSF117074">
    <property type="entry name" value="Hypothetical protein PA1324"/>
    <property type="match status" value="1"/>
</dbReference>
<evidence type="ECO:0000259" key="5">
    <source>
        <dbReference type="Pfam" id="PF01833"/>
    </source>
</evidence>